<feature type="region of interest" description="Disordered" evidence="1">
    <location>
        <begin position="122"/>
        <end position="148"/>
    </location>
</feature>
<name>A0A5N6M566_9ASTR</name>
<feature type="compositionally biased region" description="Basic residues" evidence="1">
    <location>
        <begin position="123"/>
        <end position="132"/>
    </location>
</feature>
<dbReference type="EMBL" id="SZYD01000017">
    <property type="protein sequence ID" value="KAD3069007.1"/>
    <property type="molecule type" value="Genomic_DNA"/>
</dbReference>
<reference evidence="2 3" key="1">
    <citation type="submission" date="2019-05" db="EMBL/GenBank/DDBJ databases">
        <title>Mikania micrantha, genome provides insights into the molecular mechanism of rapid growth.</title>
        <authorList>
            <person name="Liu B."/>
        </authorList>
    </citation>
    <scope>NUCLEOTIDE SEQUENCE [LARGE SCALE GENOMIC DNA]</scope>
    <source>
        <strain evidence="2">NLD-2019</strain>
        <tissue evidence="2">Leaf</tissue>
    </source>
</reference>
<protein>
    <submittedName>
        <fullName evidence="2">Uncharacterized protein</fullName>
    </submittedName>
</protein>
<comment type="caution">
    <text evidence="2">The sequence shown here is derived from an EMBL/GenBank/DDBJ whole genome shotgun (WGS) entry which is preliminary data.</text>
</comment>
<dbReference type="Proteomes" id="UP000326396">
    <property type="component" value="Linkage Group LG7"/>
</dbReference>
<keyword evidence="3" id="KW-1185">Reference proteome</keyword>
<accession>A0A5N6M566</accession>
<dbReference type="OrthoDB" id="1719753at2759"/>
<sequence length="166" mass="18990">MVKKSHFVKVDPNDKKVMKQRSPVCKVLRPPTVTSKDHFKNLGFLGGCNTLMYVSHKKAKFPDKSLYALGRSWFKEVVTEKDKCASTEVHKKQKRHRSDDDEAKGYLKEFVEQAKAAKVLARMSRKKGKMVKKQALSTSTPRGKRKFPKIRSLNNILRAIDQESGN</sequence>
<evidence type="ECO:0000256" key="1">
    <source>
        <dbReference type="SAM" id="MobiDB-lite"/>
    </source>
</evidence>
<evidence type="ECO:0000313" key="2">
    <source>
        <dbReference type="EMBL" id="KAD3069007.1"/>
    </source>
</evidence>
<dbReference type="AlphaFoldDB" id="A0A5N6M566"/>
<proteinExistence type="predicted"/>
<organism evidence="2 3">
    <name type="scientific">Mikania micrantha</name>
    <name type="common">bitter vine</name>
    <dbReference type="NCBI Taxonomy" id="192012"/>
    <lineage>
        <taxon>Eukaryota</taxon>
        <taxon>Viridiplantae</taxon>
        <taxon>Streptophyta</taxon>
        <taxon>Embryophyta</taxon>
        <taxon>Tracheophyta</taxon>
        <taxon>Spermatophyta</taxon>
        <taxon>Magnoliopsida</taxon>
        <taxon>eudicotyledons</taxon>
        <taxon>Gunneridae</taxon>
        <taxon>Pentapetalae</taxon>
        <taxon>asterids</taxon>
        <taxon>campanulids</taxon>
        <taxon>Asterales</taxon>
        <taxon>Asteraceae</taxon>
        <taxon>Asteroideae</taxon>
        <taxon>Heliantheae alliance</taxon>
        <taxon>Eupatorieae</taxon>
        <taxon>Mikania</taxon>
    </lineage>
</organism>
<evidence type="ECO:0000313" key="3">
    <source>
        <dbReference type="Proteomes" id="UP000326396"/>
    </source>
</evidence>
<gene>
    <name evidence="2" type="ORF">E3N88_36887</name>
</gene>